<evidence type="ECO:0000256" key="1">
    <source>
        <dbReference type="ARBA" id="ARBA00001946"/>
    </source>
</evidence>
<keyword evidence="4" id="KW-0460">Magnesium</keyword>
<evidence type="ECO:0000313" key="6">
    <source>
        <dbReference type="EMBL" id="SUU86275.1"/>
    </source>
</evidence>
<dbReference type="RefSeq" id="WP_002717100.1">
    <property type="nucleotide sequence ID" value="NZ_UFSI01000001.1"/>
</dbReference>
<organism evidence="6 7">
    <name type="scientific">Afipia felis</name>
    <name type="common">Cat scratch disease bacillus</name>
    <dbReference type="NCBI Taxonomy" id="1035"/>
    <lineage>
        <taxon>Bacteria</taxon>
        <taxon>Pseudomonadati</taxon>
        <taxon>Pseudomonadota</taxon>
        <taxon>Alphaproteobacteria</taxon>
        <taxon>Hyphomicrobiales</taxon>
        <taxon>Nitrobacteraceae</taxon>
        <taxon>Afipia</taxon>
    </lineage>
</organism>
<keyword evidence="5" id="KW-0119">Carbohydrate metabolism</keyword>
<sequence>MSGPRRITLCADDYGISEGVNRGIRDLIERRRLNATSVMVVGPAATREEAEALSRVAANGTCEIGLHVTLTAPFSPLTMHFRPLDGGMFWPVGKLLRMALLRRLDAEFVYAEVMAQIVLFRELFGAPPAYLDGHQHVQLFPGNRDGFIRAARDAAPDAWARQCGRTHASLRLGNPKAMLLDALSATFRKRCAENGLHTNPAFAGAYDFRKLPDFGSLMRGFLAPLPDGGLVMCHPGFVDDTLRELDPLTDQREREHAYLAGDDFPRLLDELGISLAKA</sequence>
<evidence type="ECO:0000256" key="5">
    <source>
        <dbReference type="ARBA" id="ARBA00023277"/>
    </source>
</evidence>
<dbReference type="GO" id="GO:0019213">
    <property type="term" value="F:deacetylase activity"/>
    <property type="evidence" value="ECO:0007669"/>
    <property type="project" value="TreeGrafter"/>
</dbReference>
<name>A0A380WDT2_AFIFE</name>
<evidence type="ECO:0000256" key="2">
    <source>
        <dbReference type="ARBA" id="ARBA00022723"/>
    </source>
</evidence>
<evidence type="ECO:0000313" key="7">
    <source>
        <dbReference type="Proteomes" id="UP000254343"/>
    </source>
</evidence>
<proteinExistence type="predicted"/>
<dbReference type="GO" id="GO:0005975">
    <property type="term" value="P:carbohydrate metabolic process"/>
    <property type="evidence" value="ECO:0007669"/>
    <property type="project" value="InterPro"/>
</dbReference>
<dbReference type="PANTHER" id="PTHR31609">
    <property type="entry name" value="YDJC DEACETYLASE FAMILY MEMBER"/>
    <property type="match status" value="1"/>
</dbReference>
<comment type="cofactor">
    <cofactor evidence="1">
        <name>Mg(2+)</name>
        <dbReference type="ChEBI" id="CHEBI:18420"/>
    </cofactor>
</comment>
<dbReference type="PANTHER" id="PTHR31609:SF1">
    <property type="entry name" value="CARBOHYDRATE DEACETYLASE"/>
    <property type="match status" value="1"/>
</dbReference>
<dbReference type="GO" id="GO:0016787">
    <property type="term" value="F:hydrolase activity"/>
    <property type="evidence" value="ECO:0007669"/>
    <property type="project" value="UniProtKB-KW"/>
</dbReference>
<dbReference type="Pfam" id="PF04794">
    <property type="entry name" value="YdjC"/>
    <property type="match status" value="1"/>
</dbReference>
<reference evidence="6 7" key="1">
    <citation type="submission" date="2018-06" db="EMBL/GenBank/DDBJ databases">
        <authorList>
            <consortium name="Pathogen Informatics"/>
            <person name="Doyle S."/>
        </authorList>
    </citation>
    <scope>NUCLEOTIDE SEQUENCE [LARGE SCALE GENOMIC DNA]</scope>
    <source>
        <strain evidence="6 7">NCTC12722</strain>
    </source>
</reference>
<dbReference type="InterPro" id="IPR006879">
    <property type="entry name" value="YdjC-like"/>
</dbReference>
<dbReference type="CDD" id="cd10807">
    <property type="entry name" value="YdjC_like_3"/>
    <property type="match status" value="1"/>
</dbReference>
<evidence type="ECO:0000256" key="3">
    <source>
        <dbReference type="ARBA" id="ARBA00022801"/>
    </source>
</evidence>
<dbReference type="EMBL" id="UIGB01000001">
    <property type="protein sequence ID" value="SUU86275.1"/>
    <property type="molecule type" value="Genomic_DNA"/>
</dbReference>
<keyword evidence="2" id="KW-0479">Metal-binding</keyword>
<dbReference type="GO" id="GO:0046872">
    <property type="term" value="F:metal ion binding"/>
    <property type="evidence" value="ECO:0007669"/>
    <property type="project" value="UniProtKB-KW"/>
</dbReference>
<dbReference type="Gene3D" id="3.20.20.370">
    <property type="entry name" value="Glycoside hydrolase/deacetylase"/>
    <property type="match status" value="1"/>
</dbReference>
<gene>
    <name evidence="6" type="ORF">NCTC12722_03499</name>
</gene>
<dbReference type="AlphaFoldDB" id="A0A380WDT2"/>
<evidence type="ECO:0000256" key="4">
    <source>
        <dbReference type="ARBA" id="ARBA00022842"/>
    </source>
</evidence>
<dbReference type="InterPro" id="IPR011330">
    <property type="entry name" value="Glyco_hydro/deAcase_b/a-brl"/>
</dbReference>
<accession>A0A380WDT2</accession>
<dbReference type="OrthoDB" id="9774177at2"/>
<dbReference type="SUPFAM" id="SSF88713">
    <property type="entry name" value="Glycoside hydrolase/deacetylase"/>
    <property type="match status" value="1"/>
</dbReference>
<protein>
    <submittedName>
        <fullName evidence="6">Uncharacterized protein conserved in bacteria</fullName>
    </submittedName>
</protein>
<dbReference type="Proteomes" id="UP000254343">
    <property type="component" value="Unassembled WGS sequence"/>
</dbReference>
<keyword evidence="3" id="KW-0378">Hydrolase</keyword>